<dbReference type="GO" id="GO:0030594">
    <property type="term" value="F:neurotransmitter receptor activity"/>
    <property type="evidence" value="ECO:0000318"/>
    <property type="project" value="GO_Central"/>
</dbReference>
<dbReference type="HOGENOM" id="CLU_009579_11_5_1"/>
<dbReference type="InterPro" id="IPR017452">
    <property type="entry name" value="GPCR_Rhodpsn_7TM"/>
</dbReference>
<dbReference type="PANTHER" id="PTHR24248:SF199">
    <property type="entry name" value="IP13425P-RELATED"/>
    <property type="match status" value="1"/>
</dbReference>
<dbReference type="SUPFAM" id="SSF81321">
    <property type="entry name" value="Family A G protein-coupled receptor-like"/>
    <property type="match status" value="1"/>
</dbReference>
<organism evidence="13 14">
    <name type="scientific">Nematostella vectensis</name>
    <name type="common">Starlet sea anemone</name>
    <dbReference type="NCBI Taxonomy" id="45351"/>
    <lineage>
        <taxon>Eukaryota</taxon>
        <taxon>Metazoa</taxon>
        <taxon>Cnidaria</taxon>
        <taxon>Anthozoa</taxon>
        <taxon>Hexacorallia</taxon>
        <taxon>Actiniaria</taxon>
        <taxon>Edwardsiidae</taxon>
        <taxon>Nematostella</taxon>
    </lineage>
</organism>
<keyword evidence="14" id="KW-1185">Reference proteome</keyword>
<proteinExistence type="inferred from homology"/>
<keyword evidence="8 10" id="KW-0675">Receptor</keyword>
<dbReference type="eggNOG" id="KOG3656">
    <property type="taxonomic scope" value="Eukaryota"/>
</dbReference>
<comment type="similarity">
    <text evidence="10">Belongs to the G-protein coupled receptor 1 family.</text>
</comment>
<comment type="subcellular location">
    <subcellularLocation>
        <location evidence="1">Cell membrane</location>
        <topology evidence="1">Multi-pass membrane protein</topology>
    </subcellularLocation>
</comment>
<feature type="transmembrane region" description="Helical" evidence="11">
    <location>
        <begin position="101"/>
        <end position="123"/>
    </location>
</feature>
<keyword evidence="3 10" id="KW-0812">Transmembrane</keyword>
<dbReference type="GO" id="GO:0004993">
    <property type="term" value="F:G protein-coupled serotonin receptor activity"/>
    <property type="evidence" value="ECO:0000318"/>
    <property type="project" value="GO_Central"/>
</dbReference>
<feature type="domain" description="G-protein coupled receptors family 1 profile" evidence="12">
    <location>
        <begin position="38"/>
        <end position="292"/>
    </location>
</feature>
<dbReference type="GO" id="GO:0007187">
    <property type="term" value="P:G protein-coupled receptor signaling pathway, coupled to cyclic nucleotide second messenger"/>
    <property type="evidence" value="ECO:0000318"/>
    <property type="project" value="GO_Central"/>
</dbReference>
<evidence type="ECO:0000256" key="7">
    <source>
        <dbReference type="ARBA" id="ARBA00023157"/>
    </source>
</evidence>
<name>A7SWM7_NEMVE</name>
<evidence type="ECO:0000256" key="1">
    <source>
        <dbReference type="ARBA" id="ARBA00004651"/>
    </source>
</evidence>
<evidence type="ECO:0000313" key="13">
    <source>
        <dbReference type="EMBL" id="EDO31890.1"/>
    </source>
</evidence>
<feature type="transmembrane region" description="Helical" evidence="11">
    <location>
        <begin position="58"/>
        <end position="81"/>
    </location>
</feature>
<keyword evidence="4 11" id="KW-1133">Transmembrane helix</keyword>
<evidence type="ECO:0000256" key="8">
    <source>
        <dbReference type="ARBA" id="ARBA00023170"/>
    </source>
</evidence>
<dbReference type="KEGG" id="nve:5502866"/>
<dbReference type="Pfam" id="PF00001">
    <property type="entry name" value="7tm_1"/>
    <property type="match status" value="1"/>
</dbReference>
<gene>
    <name evidence="13" type="ORF">NEMVEDRAFT_v1g194295</name>
</gene>
<keyword evidence="7" id="KW-1015">Disulfide bond</keyword>
<dbReference type="STRING" id="45351.A7SWM7"/>
<dbReference type="InParanoid" id="A7SWM7"/>
<evidence type="ECO:0000256" key="5">
    <source>
        <dbReference type="ARBA" id="ARBA00023040"/>
    </source>
</evidence>
<evidence type="ECO:0000313" key="14">
    <source>
        <dbReference type="Proteomes" id="UP000001593"/>
    </source>
</evidence>
<evidence type="ECO:0000256" key="6">
    <source>
        <dbReference type="ARBA" id="ARBA00023136"/>
    </source>
</evidence>
<dbReference type="SMART" id="SM01381">
    <property type="entry name" value="7TM_GPCR_Srsx"/>
    <property type="match status" value="1"/>
</dbReference>
<evidence type="ECO:0000256" key="3">
    <source>
        <dbReference type="ARBA" id="ARBA00022692"/>
    </source>
</evidence>
<dbReference type="Gene3D" id="1.20.1070.10">
    <property type="entry name" value="Rhodopsin 7-helix transmembrane proteins"/>
    <property type="match status" value="1"/>
</dbReference>
<evidence type="ECO:0000259" key="12">
    <source>
        <dbReference type="PROSITE" id="PS50262"/>
    </source>
</evidence>
<feature type="transmembrane region" description="Helical" evidence="11">
    <location>
        <begin position="23"/>
        <end position="46"/>
    </location>
</feature>
<dbReference type="OrthoDB" id="5957871at2759"/>
<feature type="transmembrane region" description="Helical" evidence="11">
    <location>
        <begin position="239"/>
        <end position="259"/>
    </location>
</feature>
<dbReference type="GO" id="GO:0007268">
    <property type="term" value="P:chemical synaptic transmission"/>
    <property type="evidence" value="ECO:0000318"/>
    <property type="project" value="GO_Central"/>
</dbReference>
<dbReference type="PROSITE" id="PS50262">
    <property type="entry name" value="G_PROTEIN_RECEP_F1_2"/>
    <property type="match status" value="1"/>
</dbReference>
<feature type="transmembrane region" description="Helical" evidence="11">
    <location>
        <begin position="176"/>
        <end position="203"/>
    </location>
</feature>
<dbReference type="GO" id="GO:0045202">
    <property type="term" value="C:synapse"/>
    <property type="evidence" value="ECO:0007669"/>
    <property type="project" value="GOC"/>
</dbReference>
<dbReference type="EMBL" id="DS469863">
    <property type="protein sequence ID" value="EDO31890.1"/>
    <property type="molecule type" value="Genomic_DNA"/>
</dbReference>
<dbReference type="Proteomes" id="UP000001593">
    <property type="component" value="Unassembled WGS sequence"/>
</dbReference>
<dbReference type="PROSITE" id="PS00237">
    <property type="entry name" value="G_PROTEIN_RECEP_F1_1"/>
    <property type="match status" value="1"/>
</dbReference>
<evidence type="ECO:0000256" key="9">
    <source>
        <dbReference type="ARBA" id="ARBA00023224"/>
    </source>
</evidence>
<evidence type="ECO:0000256" key="2">
    <source>
        <dbReference type="ARBA" id="ARBA00022475"/>
    </source>
</evidence>
<protein>
    <recommendedName>
        <fullName evidence="12">G-protein coupled receptors family 1 profile domain-containing protein</fullName>
    </recommendedName>
</protein>
<dbReference type="CDD" id="cd14967">
    <property type="entry name" value="7tmA_amine_R-like"/>
    <property type="match status" value="1"/>
</dbReference>
<keyword evidence="9 10" id="KW-0807">Transducer</keyword>
<evidence type="ECO:0000256" key="10">
    <source>
        <dbReference type="RuleBase" id="RU000688"/>
    </source>
</evidence>
<feature type="transmembrane region" description="Helical" evidence="11">
    <location>
        <begin position="279"/>
        <end position="295"/>
    </location>
</feature>
<evidence type="ECO:0000256" key="11">
    <source>
        <dbReference type="SAM" id="Phobius"/>
    </source>
</evidence>
<accession>A7SWM7</accession>
<reference evidence="13 14" key="1">
    <citation type="journal article" date="2007" name="Science">
        <title>Sea anemone genome reveals ancestral eumetazoan gene repertoire and genomic organization.</title>
        <authorList>
            <person name="Putnam N.H."/>
            <person name="Srivastava M."/>
            <person name="Hellsten U."/>
            <person name="Dirks B."/>
            <person name="Chapman J."/>
            <person name="Salamov A."/>
            <person name="Terry A."/>
            <person name="Shapiro H."/>
            <person name="Lindquist E."/>
            <person name="Kapitonov V.V."/>
            <person name="Jurka J."/>
            <person name="Genikhovich G."/>
            <person name="Grigoriev I.V."/>
            <person name="Lucas S.M."/>
            <person name="Steele R.E."/>
            <person name="Finnerty J.R."/>
            <person name="Technau U."/>
            <person name="Martindale M.Q."/>
            <person name="Rokhsar D.S."/>
        </authorList>
    </citation>
    <scope>NUCLEOTIDE SEQUENCE [LARGE SCALE GENOMIC DNA]</scope>
    <source>
        <strain evidence="14">CH2 X CH6</strain>
    </source>
</reference>
<sequence>MMDNFANATHGTPTSPKSSLSELSIVALASVMVLSVFGNSLVLVAFKRYRRLRTVTNYFLVSLAAADLLVSMLTMPCWLTIRVLEISEAPRGNPNHVVPYYIWQYVEILGSTASITSLCVIGYDRHLAISAPLTYHARMTSRRALVAITCCWVYAACCAALSFVNISPSIQPTSGIFYAWFISLAAFFMPLVIILSFYCRIFIIAVGQAKKLSKEPYVYGTEKERRSVFRRELKITKTLAVVIGAFVVCWAPFFTIIIRFALCSPHCTTDPALISVSKWLHYCSTFINPIIYTLLTRGFRRAFTRVLWCRCGR</sequence>
<dbReference type="PRINTS" id="PR00237">
    <property type="entry name" value="GPCRRHODOPSN"/>
</dbReference>
<keyword evidence="6 11" id="KW-0472">Membrane</keyword>
<keyword evidence="2" id="KW-1003">Cell membrane</keyword>
<dbReference type="InterPro" id="IPR000276">
    <property type="entry name" value="GPCR_Rhodpsn"/>
</dbReference>
<dbReference type="PANTHER" id="PTHR24248">
    <property type="entry name" value="ADRENERGIC RECEPTOR-RELATED G-PROTEIN COUPLED RECEPTOR"/>
    <property type="match status" value="1"/>
</dbReference>
<dbReference type="AlphaFoldDB" id="A7SWM7"/>
<keyword evidence="5 10" id="KW-0297">G-protein coupled receptor</keyword>
<dbReference type="OMA" id="GWVAISK"/>
<dbReference type="GO" id="GO:0030425">
    <property type="term" value="C:dendrite"/>
    <property type="evidence" value="ECO:0000318"/>
    <property type="project" value="GO_Central"/>
</dbReference>
<evidence type="ECO:0000256" key="4">
    <source>
        <dbReference type="ARBA" id="ARBA00022989"/>
    </source>
</evidence>
<dbReference type="FunFam" id="1.20.1070.10:FF:000671">
    <property type="entry name" value="Predicted protein"/>
    <property type="match status" value="1"/>
</dbReference>
<dbReference type="PhylomeDB" id="A7SWM7"/>
<feature type="non-terminal residue" evidence="13">
    <location>
        <position position="313"/>
    </location>
</feature>
<dbReference type="GO" id="GO:0005886">
    <property type="term" value="C:plasma membrane"/>
    <property type="evidence" value="ECO:0000318"/>
    <property type="project" value="GO_Central"/>
</dbReference>
<feature type="transmembrane region" description="Helical" evidence="11">
    <location>
        <begin position="144"/>
        <end position="164"/>
    </location>
</feature>